<gene>
    <name evidence="2" type="ORF">JNB85_24395</name>
</gene>
<dbReference type="InterPro" id="IPR006315">
    <property type="entry name" value="OM_autotransptr_brl_dom"/>
</dbReference>
<dbReference type="Gene3D" id="2.160.20.20">
    <property type="match status" value="1"/>
</dbReference>
<dbReference type="Pfam" id="PF03797">
    <property type="entry name" value="Autotransporter"/>
    <property type="match status" value="1"/>
</dbReference>
<accession>A0ABS7GZW8</accession>
<dbReference type="InterPro" id="IPR051551">
    <property type="entry name" value="Autotransporter_adhesion"/>
</dbReference>
<reference evidence="2 3" key="1">
    <citation type="journal article" date="2021" name="MBio">
        <title>Poor Competitiveness of Bradyrhizobium in Pigeon Pea Root Colonization in Indian Soils.</title>
        <authorList>
            <person name="Chalasani D."/>
            <person name="Basu A."/>
            <person name="Pullabhotla S.V.S.R.N."/>
            <person name="Jorrin B."/>
            <person name="Neal A.L."/>
            <person name="Poole P.S."/>
            <person name="Podile A.R."/>
            <person name="Tkacz A."/>
        </authorList>
    </citation>
    <scope>NUCLEOTIDE SEQUENCE [LARGE SCALE GENOMIC DNA]</scope>
    <source>
        <strain evidence="2 3">HU56</strain>
    </source>
</reference>
<keyword evidence="3" id="KW-1185">Reference proteome</keyword>
<dbReference type="PANTHER" id="PTHR35037:SF3">
    <property type="entry name" value="C-TERMINAL REGION OF AIDA-LIKE PROTEIN"/>
    <property type="match status" value="1"/>
</dbReference>
<dbReference type="NCBIfam" id="TIGR01414">
    <property type="entry name" value="autotrans_barl"/>
    <property type="match status" value="1"/>
</dbReference>
<dbReference type="Proteomes" id="UP000717752">
    <property type="component" value="Unassembled WGS sequence"/>
</dbReference>
<proteinExistence type="predicted"/>
<dbReference type="CDD" id="cd01344">
    <property type="entry name" value="PL2_Passenger_AT"/>
    <property type="match status" value="1"/>
</dbReference>
<dbReference type="Gene3D" id="2.40.128.130">
    <property type="entry name" value="Autotransporter beta-domain"/>
    <property type="match status" value="1"/>
</dbReference>
<dbReference type="InterPro" id="IPR012332">
    <property type="entry name" value="Autotransporter_pectin_lyase_C"/>
</dbReference>
<dbReference type="EMBL" id="JAEUAK010000011">
    <property type="protein sequence ID" value="MBW9055552.1"/>
    <property type="molecule type" value="Genomic_DNA"/>
</dbReference>
<evidence type="ECO:0000313" key="3">
    <source>
        <dbReference type="Proteomes" id="UP000717752"/>
    </source>
</evidence>
<dbReference type="PROSITE" id="PS51208">
    <property type="entry name" value="AUTOTRANSPORTER"/>
    <property type="match status" value="1"/>
</dbReference>
<comment type="caution">
    <text evidence="2">The sequence shown here is derived from an EMBL/GenBank/DDBJ whole genome shotgun (WGS) entry which is preliminary data.</text>
</comment>
<organism evidence="2 3">
    <name type="scientific">Rhizobium mesosinicum</name>
    <dbReference type="NCBI Taxonomy" id="335017"/>
    <lineage>
        <taxon>Bacteria</taxon>
        <taxon>Pseudomonadati</taxon>
        <taxon>Pseudomonadota</taxon>
        <taxon>Alphaproteobacteria</taxon>
        <taxon>Hyphomicrobiales</taxon>
        <taxon>Rhizobiaceae</taxon>
        <taxon>Rhizobium/Agrobacterium group</taxon>
        <taxon>Rhizobium</taxon>
    </lineage>
</organism>
<dbReference type="InterPro" id="IPR005546">
    <property type="entry name" value="Autotransporte_beta"/>
</dbReference>
<protein>
    <submittedName>
        <fullName evidence="2">Autotransporter outer membrane beta-barrel domain-containing protein</fullName>
    </submittedName>
</protein>
<evidence type="ECO:0000259" key="1">
    <source>
        <dbReference type="PROSITE" id="PS51208"/>
    </source>
</evidence>
<dbReference type="Pfam" id="PF18883">
    <property type="entry name" value="AC_1"/>
    <property type="match status" value="1"/>
</dbReference>
<sequence length="634" mass="65664">MRAGAGQLINSGTISGGTGAVAIASGPVSNPNLDLINSGRILAGAGQANAILLIPSATNWIKLELQAGSVIQGNVVANAAATSDVLRLGGIGSDTFDVSRIGAAAQYQNFDTFEKTGSSTWLLTGVGTATTNWTIYDGTLLIGDHSAASSVIGNITNLGTLGGSGTIIGDVTSSGTVAPGNSIGTLTINGDYTGNGGTLAIESVLGGDASATDRLVVTGNTSGATNVRVTNLGGSGAQTVEGIKIVDVGGTSAGSFSLLGDFVFQGDQAVIGGAYAYRLYQNGISTPADGDWYLRSALVDPAAPGAAAGPLYQPGVPLYEAYPQLLLALNGLSTLQQRVGDRYWRDDGKATPASRPDNIWLRTEGAHARLEPDSSTTVDSYDYDLFKLEGGLDGELYQDQSGRLIGGLTVHYGTISGDIDSLYGNGDTDTTGLGFGATLTWYGDNGFYADAQSQITWYDTDLKSDLVDGAMESGNNGFGYALSLEAGRRFAASGPWSITPQAQLIYSSVDFDRFNDRFGARVSLDDGNSLVGRLGVALDREETVARADGRTARAKVYGIANLYGEFLDGTAVDVSGTGFENKSDPVWAGLTLGGAYTWNDERYSLYGEVAAKSSLKDFGDSYAISGTAGLRVKW</sequence>
<dbReference type="SMART" id="SM00869">
    <property type="entry name" value="Autotransporter"/>
    <property type="match status" value="1"/>
</dbReference>
<dbReference type="InterPro" id="IPR036709">
    <property type="entry name" value="Autotransporte_beta_dom_sf"/>
</dbReference>
<dbReference type="SUPFAM" id="SSF103515">
    <property type="entry name" value="Autotransporter"/>
    <property type="match status" value="1"/>
</dbReference>
<name>A0ABS7GZW8_9HYPH</name>
<dbReference type="SUPFAM" id="SSF51126">
    <property type="entry name" value="Pectin lyase-like"/>
    <property type="match status" value="1"/>
</dbReference>
<evidence type="ECO:0000313" key="2">
    <source>
        <dbReference type="EMBL" id="MBW9055552.1"/>
    </source>
</evidence>
<dbReference type="PANTHER" id="PTHR35037">
    <property type="entry name" value="C-TERMINAL REGION OF AIDA-LIKE PROTEIN"/>
    <property type="match status" value="1"/>
</dbReference>
<dbReference type="InterPro" id="IPR011050">
    <property type="entry name" value="Pectin_lyase_fold/virulence"/>
</dbReference>
<feature type="domain" description="Autotransporter" evidence="1">
    <location>
        <begin position="352"/>
        <end position="634"/>
    </location>
</feature>
<dbReference type="InterPro" id="IPR043990">
    <property type="entry name" value="AC_1"/>
</dbReference>